<feature type="binding site" evidence="6">
    <location>
        <position position="271"/>
    </location>
    <ligand>
        <name>substrate</name>
    </ligand>
</feature>
<comment type="pathway">
    <text evidence="6">Amino-acid biosynthesis; L-arginine biosynthesis; L-ornithine and N-acetyl-L-glutamate from L-glutamate and N(2)-acetyl-L-ornithine (cyclic): step 1/1.</text>
</comment>
<feature type="binding site" evidence="6">
    <location>
        <position position="158"/>
    </location>
    <ligand>
        <name>substrate</name>
    </ligand>
</feature>
<dbReference type="Gene3D" id="3.10.20.340">
    <property type="entry name" value="ArgJ beta chain, C-terminal domain"/>
    <property type="match status" value="1"/>
</dbReference>
<accession>A0ABY0V7W7</accession>
<evidence type="ECO:0000256" key="1">
    <source>
        <dbReference type="ARBA" id="ARBA00006774"/>
    </source>
</evidence>
<feature type="site" description="Involved in the stabilization of negative charge on the oxyanion by the formation of the oxyanion hole" evidence="6">
    <location>
        <position position="120"/>
    </location>
</feature>
<dbReference type="InterPro" id="IPR002813">
    <property type="entry name" value="Arg_biosynth_ArgJ"/>
</dbReference>
<dbReference type="Pfam" id="PF01960">
    <property type="entry name" value="ArgJ"/>
    <property type="match status" value="1"/>
</dbReference>
<dbReference type="Gene3D" id="3.60.70.12">
    <property type="entry name" value="L-amino peptidase D-ALA esterase/amidase"/>
    <property type="match status" value="1"/>
</dbReference>
<feature type="site" description="Cleavage; by autolysis" evidence="6">
    <location>
        <begin position="190"/>
        <end position="191"/>
    </location>
</feature>
<gene>
    <name evidence="6" type="primary">argJ</name>
    <name evidence="7" type="ORF">SAMN04489714_1269</name>
</gene>
<comment type="subcellular location">
    <subcellularLocation>
        <location evidence="6">Cytoplasm</location>
    </subcellularLocation>
</comment>
<comment type="function">
    <text evidence="6">Catalyzes two activities which are involved in the cyclic version of arginine biosynthesis: the synthesis of N-acetylglutamate from glutamate and acetyl-CoA as the acetyl donor, and of ornithine by transacetylation between N(2)-acetylornithine and glutamate.</text>
</comment>
<comment type="catalytic activity">
    <reaction evidence="6">
        <text>N(2)-acetyl-L-ornithine + L-glutamate = N-acetyl-L-glutamate + L-ornithine</text>
        <dbReference type="Rhea" id="RHEA:15349"/>
        <dbReference type="ChEBI" id="CHEBI:29985"/>
        <dbReference type="ChEBI" id="CHEBI:44337"/>
        <dbReference type="ChEBI" id="CHEBI:46911"/>
        <dbReference type="ChEBI" id="CHEBI:57805"/>
        <dbReference type="EC" id="2.3.1.35"/>
    </reaction>
</comment>
<evidence type="ECO:0000256" key="3">
    <source>
        <dbReference type="ARBA" id="ARBA00022679"/>
    </source>
</evidence>
<dbReference type="PANTHER" id="PTHR23100">
    <property type="entry name" value="ARGININE BIOSYNTHESIS BIFUNCTIONAL PROTEIN ARGJ"/>
    <property type="match status" value="1"/>
</dbReference>
<dbReference type="InterPro" id="IPR042195">
    <property type="entry name" value="ArgJ_beta_C"/>
</dbReference>
<protein>
    <recommendedName>
        <fullName evidence="6">Arginine biosynthesis bifunctional protein ArgJ</fullName>
    </recommendedName>
    <domain>
        <recommendedName>
            <fullName evidence="6">Glutamate N-acetyltransferase</fullName>
            <ecNumber evidence="6">2.3.1.35</ecNumber>
        </recommendedName>
        <alternativeName>
            <fullName evidence="6">Ornithine acetyltransferase</fullName>
            <shortName evidence="6">OATase</shortName>
        </alternativeName>
        <alternativeName>
            <fullName evidence="6">Ornithine transacetylase</fullName>
        </alternativeName>
    </domain>
    <domain>
        <recommendedName>
            <fullName evidence="6">Amino-acid acetyltransferase</fullName>
            <ecNumber evidence="6">2.3.1.1</ecNumber>
        </recommendedName>
        <alternativeName>
            <fullName evidence="6">N-acetylglutamate synthase</fullName>
            <shortName evidence="6">AGSase</shortName>
        </alternativeName>
    </domain>
    <component>
        <recommendedName>
            <fullName evidence="6">Arginine biosynthesis bifunctional protein ArgJ alpha chain</fullName>
        </recommendedName>
    </component>
    <component>
        <recommendedName>
            <fullName evidence="6">Arginine biosynthesis bifunctional protein ArgJ beta chain</fullName>
        </recommendedName>
    </component>
</protein>
<keyword evidence="6" id="KW-0055">Arginine biosynthesis</keyword>
<dbReference type="EC" id="2.3.1.35" evidence="6"/>
<feature type="binding site" evidence="6">
    <location>
        <position position="398"/>
    </location>
    <ligand>
        <name>substrate</name>
    </ligand>
</feature>
<evidence type="ECO:0000256" key="2">
    <source>
        <dbReference type="ARBA" id="ARBA00011475"/>
    </source>
</evidence>
<comment type="subunit">
    <text evidence="2 6">Heterotetramer of two alpha and two beta chains.</text>
</comment>
<keyword evidence="5 6" id="KW-0012">Acyltransferase</keyword>
<evidence type="ECO:0000256" key="5">
    <source>
        <dbReference type="ARBA" id="ARBA00023315"/>
    </source>
</evidence>
<dbReference type="NCBIfam" id="TIGR00120">
    <property type="entry name" value="ArgJ"/>
    <property type="match status" value="1"/>
</dbReference>
<dbReference type="RefSeq" id="WP_092648637.1">
    <property type="nucleotide sequence ID" value="NZ_LT629792.1"/>
</dbReference>
<evidence type="ECO:0000313" key="7">
    <source>
        <dbReference type="EMBL" id="SDT96361.1"/>
    </source>
</evidence>
<comment type="catalytic activity">
    <reaction evidence="6">
        <text>L-glutamate + acetyl-CoA = N-acetyl-L-glutamate + CoA + H(+)</text>
        <dbReference type="Rhea" id="RHEA:24292"/>
        <dbReference type="ChEBI" id="CHEBI:15378"/>
        <dbReference type="ChEBI" id="CHEBI:29985"/>
        <dbReference type="ChEBI" id="CHEBI:44337"/>
        <dbReference type="ChEBI" id="CHEBI:57287"/>
        <dbReference type="ChEBI" id="CHEBI:57288"/>
        <dbReference type="EC" id="2.3.1.1"/>
    </reaction>
</comment>
<sequence length="398" mass="40878">MNQTAPLTGVTAPQGFLASGVHAGIKASGNRDVALVVNTGPTELRASAAVFTSNRVAAAPVHLSRAHFAAGTVSAVVLNSGGANACTGEQGARDAQQMADHVAQALSLADSMQVGVCSTGLIGELLPMEAVISGIDMAVGELADTPEAGANAADAIRTTDTVNKTIEIHADGYTVGGMAKGAGMLAPALATMLCVLTTDAVVDQRELDAALREAVRTTFNRVDSDGCRSTNDTVIALASGASGHHADAQELTEHLRSACATLARQLIADAEGATHDIDITVRGAHSEEAAEIIARAVARSNLLKAAIFGNDPNWGRVLSEIGTIPEEVAPFDPDAIDVSFNGVQVCQAGGVGQSRDLVDMTDRQVNIEVDLHNGSASATVITSDLTYDYVHENSAYSS</sequence>
<comment type="similarity">
    <text evidence="1 6">Belongs to the ArgJ family.</text>
</comment>
<keyword evidence="3 6" id="KW-0808">Transferase</keyword>
<keyword evidence="6" id="KW-0963">Cytoplasm</keyword>
<feature type="chain" id="PRO_5044938127" description="Arginine biosynthesis bifunctional protein ArgJ beta chain" evidence="6">
    <location>
        <begin position="191"/>
        <end position="398"/>
    </location>
</feature>
<name>A0ABY0V7W7_9ACTO</name>
<dbReference type="Proteomes" id="UP000198976">
    <property type="component" value="Chromosome I"/>
</dbReference>
<dbReference type="EMBL" id="LT629792">
    <property type="protein sequence ID" value="SDT96361.1"/>
    <property type="molecule type" value="Genomic_DNA"/>
</dbReference>
<keyword evidence="4 6" id="KW-0068">Autocatalytic cleavage</keyword>
<feature type="binding site" evidence="6">
    <location>
        <position position="180"/>
    </location>
    <ligand>
        <name>substrate</name>
    </ligand>
</feature>
<dbReference type="CDD" id="cd02152">
    <property type="entry name" value="OAT"/>
    <property type="match status" value="1"/>
</dbReference>
<comment type="pathway">
    <text evidence="6">Amino-acid biosynthesis; L-arginine biosynthesis; N(2)-acetyl-L-ornithine from L-glutamate: step 1/4.</text>
</comment>
<keyword evidence="6" id="KW-0511">Multifunctional enzyme</keyword>
<dbReference type="PANTHER" id="PTHR23100:SF0">
    <property type="entry name" value="ARGININE BIOSYNTHESIS BIFUNCTIONAL PROTEIN ARGJ, MITOCHONDRIAL"/>
    <property type="match status" value="1"/>
</dbReference>
<feature type="site" description="Involved in the stabilization of negative charge on the oxyanion by the formation of the oxyanion hole" evidence="6">
    <location>
        <position position="119"/>
    </location>
</feature>
<evidence type="ECO:0000256" key="4">
    <source>
        <dbReference type="ARBA" id="ARBA00022813"/>
    </source>
</evidence>
<dbReference type="NCBIfam" id="NF003802">
    <property type="entry name" value="PRK05388.1"/>
    <property type="match status" value="1"/>
</dbReference>
<feature type="binding site" evidence="6">
    <location>
        <position position="191"/>
    </location>
    <ligand>
        <name>substrate</name>
    </ligand>
</feature>
<dbReference type="HAMAP" id="MF_01106">
    <property type="entry name" value="ArgJ"/>
    <property type="match status" value="1"/>
</dbReference>
<organism evidence="7 8">
    <name type="scientific">Schaalia radingae</name>
    <dbReference type="NCBI Taxonomy" id="131110"/>
    <lineage>
        <taxon>Bacteria</taxon>
        <taxon>Bacillati</taxon>
        <taxon>Actinomycetota</taxon>
        <taxon>Actinomycetes</taxon>
        <taxon>Actinomycetales</taxon>
        <taxon>Actinomycetaceae</taxon>
        <taxon>Schaalia</taxon>
    </lineage>
</organism>
<keyword evidence="8" id="KW-1185">Reference proteome</keyword>
<dbReference type="EC" id="2.3.1.1" evidence="6"/>
<reference evidence="7 8" key="1">
    <citation type="submission" date="2016-10" db="EMBL/GenBank/DDBJ databases">
        <authorList>
            <person name="Varghese N."/>
            <person name="Submissions S."/>
        </authorList>
    </citation>
    <scope>NUCLEOTIDE SEQUENCE [LARGE SCALE GENOMIC DNA]</scope>
    <source>
        <strain evidence="7 8">DSM 9169</strain>
    </source>
</reference>
<dbReference type="SUPFAM" id="SSF56266">
    <property type="entry name" value="DmpA/ArgJ-like"/>
    <property type="match status" value="1"/>
</dbReference>
<evidence type="ECO:0000256" key="6">
    <source>
        <dbReference type="HAMAP-Rule" id="MF_01106"/>
    </source>
</evidence>
<proteinExistence type="inferred from homology"/>
<feature type="chain" id="PRO_5044938126" description="Arginine biosynthesis bifunctional protein ArgJ alpha chain" evidence="6">
    <location>
        <begin position="1"/>
        <end position="190"/>
    </location>
</feature>
<feature type="binding site" evidence="6">
    <location>
        <position position="393"/>
    </location>
    <ligand>
        <name>substrate</name>
    </ligand>
</feature>
<keyword evidence="6" id="KW-0028">Amino-acid biosynthesis</keyword>
<feature type="active site" description="Nucleophile" evidence="6">
    <location>
        <position position="191"/>
    </location>
</feature>
<evidence type="ECO:0000313" key="8">
    <source>
        <dbReference type="Proteomes" id="UP000198976"/>
    </source>
</evidence>
<dbReference type="InterPro" id="IPR016117">
    <property type="entry name" value="ArgJ-like_dom_sf"/>
</dbReference>